<feature type="domain" description="Protein kinase" evidence="3">
    <location>
        <begin position="2455"/>
        <end position="2828"/>
    </location>
</feature>
<dbReference type="SUPFAM" id="SSF56112">
    <property type="entry name" value="Protein kinase-like (PK-like)"/>
    <property type="match status" value="1"/>
</dbReference>
<sequence length="2844" mass="304861">MSISDSCVTTRNSLFGSHFEVLSIIHCSFQNISQPSDGESVEFRKKEGQQSLIVGSSISKSENGLYGLLMRDTNDHHQLTSLNCTFVDNIRTFTPVYVNVAPIENKSFYSRKISTENDVTFKKCTFTSCSASTGEDGGAIYHSNKESLTIEGCTFSQCQALYGTAVYGYYSSAADISEVFKITGSHIDKCGSATSYSAVHLTGVRYIQVIGTFLIENNNFTHMLGKFRVALCVYDIGGGSIHNCRFINLTVTSDMQAAFKVQGGNGQVSASDCYFCEIFNYTSGVAAFQYICGQTIVTGMRFVECHPNPSSSIGTTLIIANATDNVRPLPEWYTVTPDDNPVVSDCWFEAMDKDIVADLSIGIFQEMKQSAVTEIWSTSNPFAISWKGTAIDTIRQTPDIVIDAGEGLDEEFCWMREKGCRTMSETINERTSSKFEGTFLLASDSHSDSGVVVGQRKLVMKSQPEIKATISDEGSSAVLFSISTGSLDISSVDFSPHTESSLFVLSGDGELKVTDSVIDGSSLGEAELSKPLFEVKGGRTTLTSLTLQWMTSSVGLISATSGSDFSLVISKSTFSSLTRRVGSGVVVEGRMSSASTVSISESEFTECNTLDEDYVEHDDPANPGAEPNRVHTRGGSLVFSGPSDNAGTVIIVSSNFSDCSCSYSSGASIQVRSLARLSITSCRFENQFASGYRTQGAAVSGWYISDATIRKSYFKTCHLSDDSVFAHGGAITFQRSQSQTDFCQFEDCSASYAAHAIHLAHSDFSNEVTNCVFDSCVGVGQGTIHMTDVSTTRIVNCSFIGCCDSNAETTFVLRVAGSSSQTVEISKCYVVPDFATNKKGVVQLTGIYATNPAQATITECGFLSAFPHLLPSTIQKDGIGFATLRVSKGEVGGEKEGEDSVMCGHPDRKCETLRHAATLCRATEGTEDMISVIVGEGEHSEETIAVGEMRIGVRGEDGKKGETKLRSQDGTRLMTLGDGLLFLDSLSIVLPSLSSSSSSTISSSGTLSITSVSFFSNENQATLSSPIISIAAGSATLDSCDLPALLFSNKDAFIFVASEGTLLLKSHSCDFEDASSDSLISSSGSVELVDCSLSNIALASSLLRGSGDLSLCGCTFTCLLDSAHSEDSSHVVDVTIGEGKSLRIGKSTSNSKTSFVSCSSKEDGGGLKVCVSGSGVVELADVHFSKCSSSGNGGAVLIEVASLFAGTISFTAVEFGTGDDTNTATLGTDLFVTAPDLSTLIKTTGFLSLRPDLPLDGTFEKEQKNGLMGKDGDKAVESLLFVWYPHRSGDKHVEGTTGEDHANCGLFQLPCLSLSTTHQNLNETNQTISIDSSLTLADSIAARSTGSVITSTLSTPPTLTIASAFSFVVSAGPIELSSLSFFPKEEARSTPLFSISDSGSLSVRLCSFSAFKSTSSPSILFGSVGSDQCVSLDSISFKSCWSSGQVSSGVISLSLSDDSSLSIKGSTTITTCSSPSADSDFLFLSRPTFTKSFLTNALSLAWNKDSTTTRSFVGKEGSHSPNVPLYLFFADLGSAGHLSNTSSDMSVCGFTAYPCASLSKMIARLSSAVSPTIQLDSDLTQSTSQSFSSALTIEGDDRKLIISDSPTELVSSGFFAVSSSVTLNTLVIEISSLKHVNLFSVAIGQLKMEGCTISLKEGTIDGCVVKVEDGGKLTTRLSRTANAKGLLTAIWMELRNSSTNTFSYSMTNIGIERTKKEAKTEWNEEVEESKKATDVFVMGSRLDVLIDASDWEGSFTKETNAESLWGDDGVSGVHCSLLVYLIEISEAVEVDSNGKTFTKCGHFLLFCSSMELGVNRLIGAGLEKIRVMESISMDIVVSLEGDITICGSTKKSTLLFTPDGQFVNEIHNDIASSLSIDSLIISFPTTAPSNPLFVSSCGTLSFTSCSITSSIPITQSVISIEGGSLRVTGMSATDLEMTDCALIDSKGSVELSSSVFERIVGNMKKGSVLWGELGESVEMSVRDCSFEECSGDGEQRWIELKGRNTQTLVGSNWEGSFNKTSVWSGVMVEAASWSHDSSFNPYSLLYEFHPRSAGKILVSTTEKSEDHPLCGSLELPCRTISDGVKLTNERNVEIVGSVSLNSKMLMNGDPLLICGFKQHGRLEMVGKGQIVNNVFVYPDELSLSALTLDVSSSTLESSEGIVVCENGEVIVENVVVSSSRSINPSLLVVSGGRVNVSGLTLSSLSFSSTALRIQTSESMTLKGIEMKNTSCSTLLSLIDGQDALIDSCHFTGKEPSSNDDPSKSICSWDTGLLVITNSSASVETCRFSSLVTGAVFIVNSSLSVHSSTFSDNSISPSTSSVRKNVRCESGTLTVGSLNGGDGSATGSSAWMSIGEECSFSSTAVDANAPFFIPTFSNTSSKVKTDTKLTSFALTLVGETLIPCGLFLEVFEKEKGVEGNATWFPLSEDSTTLFSETKIELTLASSSIKLNRALELHARLLFGMNQRTSSIELKKSDTDIRKSQATQTMKWLLPVIGGLIALFVFLLILLLLLRRRRKQKAAKEKSQQELNEVQPFDIVQKDDDFSMGTLNNVQPSLITVDQSKLPTHPVDSTVRAHDTKLSLAGQSNKWNEGLVVQADVWTGEEKIEQKVVRVRDTLYERLHGKSQRPVNTTRTERELIDLLVRLVKRDPTSLLLRHISPHNIVVDENGKVSIKMDCVPASLPPPPQARPHLLDVKLKEQEDLMSPFSDPTLIEPSPTTINQSTISKLQGTQDDARWAAPEVSAKKDNVDGMKAAVFSLGLVLWEIETGVVPFAEHDAQNAQRQIVAGTRPNLLSIPHTPTRELIEQCLSGDPSERPALTTLLDHFRKLDEASKVNQQVIDFQQ</sequence>
<keyword evidence="2" id="KW-0812">Transmembrane</keyword>
<comment type="caution">
    <text evidence="4">The sequence shown here is derived from an EMBL/GenBank/DDBJ whole genome shotgun (WGS) entry which is preliminary data.</text>
</comment>
<keyword evidence="2" id="KW-1133">Transmembrane helix</keyword>
<gene>
    <name evidence="4" type="ORF">BLNAU_21581</name>
</gene>
<dbReference type="Pfam" id="PF07714">
    <property type="entry name" value="PK_Tyr_Ser-Thr"/>
    <property type="match status" value="1"/>
</dbReference>
<dbReference type="InterPro" id="IPR001245">
    <property type="entry name" value="Ser-Thr/Tyr_kinase_cat_dom"/>
</dbReference>
<feature type="transmembrane region" description="Helical" evidence="2">
    <location>
        <begin position="2490"/>
        <end position="2512"/>
    </location>
</feature>
<evidence type="ECO:0000259" key="3">
    <source>
        <dbReference type="PROSITE" id="PS50011"/>
    </source>
</evidence>
<dbReference type="PROSITE" id="PS50011">
    <property type="entry name" value="PROTEIN_KINASE_DOM"/>
    <property type="match status" value="1"/>
</dbReference>
<proteinExistence type="predicted"/>
<dbReference type="InterPro" id="IPR051681">
    <property type="entry name" value="Ser/Thr_Kinases-Pseudokinases"/>
</dbReference>
<feature type="compositionally biased region" description="Polar residues" evidence="1">
    <location>
        <begin position="2716"/>
        <end position="2732"/>
    </location>
</feature>
<evidence type="ECO:0000313" key="4">
    <source>
        <dbReference type="EMBL" id="KAK2943512.1"/>
    </source>
</evidence>
<evidence type="ECO:0000313" key="5">
    <source>
        <dbReference type="Proteomes" id="UP001281761"/>
    </source>
</evidence>
<protein>
    <recommendedName>
        <fullName evidence="3">Protein kinase domain-containing protein</fullName>
    </recommendedName>
</protein>
<evidence type="ECO:0000256" key="2">
    <source>
        <dbReference type="SAM" id="Phobius"/>
    </source>
</evidence>
<keyword evidence="2" id="KW-0472">Membrane</keyword>
<dbReference type="Proteomes" id="UP001281761">
    <property type="component" value="Unassembled WGS sequence"/>
</dbReference>
<dbReference type="EMBL" id="JARBJD010000343">
    <property type="protein sequence ID" value="KAK2943512.1"/>
    <property type="molecule type" value="Genomic_DNA"/>
</dbReference>
<dbReference type="Gene3D" id="1.10.510.10">
    <property type="entry name" value="Transferase(Phosphotransferase) domain 1"/>
    <property type="match status" value="1"/>
</dbReference>
<dbReference type="InterPro" id="IPR000719">
    <property type="entry name" value="Prot_kinase_dom"/>
</dbReference>
<dbReference type="InterPro" id="IPR011050">
    <property type="entry name" value="Pectin_lyase_fold/virulence"/>
</dbReference>
<accession>A0ABQ9WXS8</accession>
<reference evidence="4 5" key="1">
    <citation type="journal article" date="2022" name="bioRxiv">
        <title>Genomics of Preaxostyla Flagellates Illuminates Evolutionary Transitions and the Path Towards Mitochondrial Loss.</title>
        <authorList>
            <person name="Novak L.V.F."/>
            <person name="Treitli S.C."/>
            <person name="Pyrih J."/>
            <person name="Halakuc P."/>
            <person name="Pipaliya S.V."/>
            <person name="Vacek V."/>
            <person name="Brzon O."/>
            <person name="Soukal P."/>
            <person name="Eme L."/>
            <person name="Dacks J.B."/>
            <person name="Karnkowska A."/>
            <person name="Elias M."/>
            <person name="Hampl V."/>
        </authorList>
    </citation>
    <scope>NUCLEOTIDE SEQUENCE [LARGE SCALE GENOMIC DNA]</scope>
    <source>
        <strain evidence="4">NAU3</strain>
        <tissue evidence="4">Gut</tissue>
    </source>
</reference>
<dbReference type="PANTHER" id="PTHR44329">
    <property type="entry name" value="SERINE/THREONINE-PROTEIN KINASE TNNI3K-RELATED"/>
    <property type="match status" value="1"/>
</dbReference>
<dbReference type="InterPro" id="IPR011009">
    <property type="entry name" value="Kinase-like_dom_sf"/>
</dbReference>
<evidence type="ECO:0000256" key="1">
    <source>
        <dbReference type="SAM" id="MobiDB-lite"/>
    </source>
</evidence>
<name>A0ABQ9WXS8_9EUKA</name>
<dbReference type="SUPFAM" id="SSF51126">
    <property type="entry name" value="Pectin lyase-like"/>
    <property type="match status" value="3"/>
</dbReference>
<organism evidence="4 5">
    <name type="scientific">Blattamonas nauphoetae</name>
    <dbReference type="NCBI Taxonomy" id="2049346"/>
    <lineage>
        <taxon>Eukaryota</taxon>
        <taxon>Metamonada</taxon>
        <taxon>Preaxostyla</taxon>
        <taxon>Oxymonadida</taxon>
        <taxon>Blattamonas</taxon>
    </lineage>
</organism>
<keyword evidence="5" id="KW-1185">Reference proteome</keyword>
<feature type="region of interest" description="Disordered" evidence="1">
    <location>
        <begin position="2706"/>
        <end position="2732"/>
    </location>
</feature>
<dbReference type="PANTHER" id="PTHR44329:SF289">
    <property type="entry name" value="SERINE_THREONINE-PROTEIN KINASE VIK"/>
    <property type="match status" value="1"/>
</dbReference>